<keyword evidence="3" id="KW-1185">Reference proteome</keyword>
<protein>
    <submittedName>
        <fullName evidence="2">Alpha/beta fold hydrolase</fullName>
    </submittedName>
</protein>
<evidence type="ECO:0000313" key="3">
    <source>
        <dbReference type="Proteomes" id="UP001597114"/>
    </source>
</evidence>
<dbReference type="PANTHER" id="PTHR43798">
    <property type="entry name" value="MONOACYLGLYCEROL LIPASE"/>
    <property type="match status" value="1"/>
</dbReference>
<dbReference type="Pfam" id="PF12697">
    <property type="entry name" value="Abhydrolase_6"/>
    <property type="match status" value="1"/>
</dbReference>
<comment type="caution">
    <text evidence="2">The sequence shown here is derived from an EMBL/GenBank/DDBJ whole genome shotgun (WGS) entry which is preliminary data.</text>
</comment>
<dbReference type="PRINTS" id="PR00111">
    <property type="entry name" value="ABHYDROLASE"/>
</dbReference>
<dbReference type="SUPFAM" id="SSF53474">
    <property type="entry name" value="alpha/beta-Hydrolases"/>
    <property type="match status" value="1"/>
</dbReference>
<dbReference type="InterPro" id="IPR000073">
    <property type="entry name" value="AB_hydrolase_1"/>
</dbReference>
<feature type="domain" description="AB hydrolase-1" evidence="1">
    <location>
        <begin position="45"/>
        <end position="269"/>
    </location>
</feature>
<sequence length="278" mass="30072">MSAHATPEMWTPVPLPEQVLARESMAPISGTSLWFWDTGGEGPAVVLLHPGTGSGASWGYQQPVLAKAGYRVIGYSRRGHFQSAEGDPDNPGVASVDLNELVDLLGIDEFHVLGLAAGGTVATDYALSHPDRLLSLTLASTIMGVTDKSYIDLLTNLVRPSFFTSLPKDFQELGPSYRAGNPAGAAAWLKLEEEAISGKQLTQKNANAITWAAVETIRTPTLLLTGSADLYTPPSMLRLQASHLRHARVEIIEEAGHAPNWEQPDRFNAILLDFLKRH</sequence>
<dbReference type="Proteomes" id="UP001597114">
    <property type="component" value="Unassembled WGS sequence"/>
</dbReference>
<dbReference type="EMBL" id="JBHUCO010000045">
    <property type="protein sequence ID" value="MFD1522508.1"/>
    <property type="molecule type" value="Genomic_DNA"/>
</dbReference>
<dbReference type="Gene3D" id="3.40.50.1820">
    <property type="entry name" value="alpha/beta hydrolase"/>
    <property type="match status" value="1"/>
</dbReference>
<dbReference type="InterPro" id="IPR050266">
    <property type="entry name" value="AB_hydrolase_sf"/>
</dbReference>
<dbReference type="InterPro" id="IPR029058">
    <property type="entry name" value="AB_hydrolase_fold"/>
</dbReference>
<organism evidence="2 3">
    <name type="scientific">Pseudonocardia yunnanensis</name>
    <dbReference type="NCBI Taxonomy" id="58107"/>
    <lineage>
        <taxon>Bacteria</taxon>
        <taxon>Bacillati</taxon>
        <taxon>Actinomycetota</taxon>
        <taxon>Actinomycetes</taxon>
        <taxon>Pseudonocardiales</taxon>
        <taxon>Pseudonocardiaceae</taxon>
        <taxon>Pseudonocardia</taxon>
    </lineage>
</organism>
<evidence type="ECO:0000259" key="1">
    <source>
        <dbReference type="Pfam" id="PF12697"/>
    </source>
</evidence>
<reference evidence="3" key="1">
    <citation type="journal article" date="2019" name="Int. J. Syst. Evol. Microbiol.">
        <title>The Global Catalogue of Microorganisms (GCM) 10K type strain sequencing project: providing services to taxonomists for standard genome sequencing and annotation.</title>
        <authorList>
            <consortium name="The Broad Institute Genomics Platform"/>
            <consortium name="The Broad Institute Genome Sequencing Center for Infectious Disease"/>
            <person name="Wu L."/>
            <person name="Ma J."/>
        </authorList>
    </citation>
    <scope>NUCLEOTIDE SEQUENCE [LARGE SCALE GENOMIC DNA]</scope>
    <source>
        <strain evidence="3">CCM 7043</strain>
    </source>
</reference>
<name>A0ABW4F4M9_9PSEU</name>
<dbReference type="GO" id="GO:0016787">
    <property type="term" value="F:hydrolase activity"/>
    <property type="evidence" value="ECO:0007669"/>
    <property type="project" value="UniProtKB-KW"/>
</dbReference>
<gene>
    <name evidence="2" type="ORF">ACFSJD_33785</name>
</gene>
<dbReference type="PANTHER" id="PTHR43798:SF33">
    <property type="entry name" value="HYDROLASE, PUTATIVE (AFU_ORTHOLOGUE AFUA_2G14860)-RELATED"/>
    <property type="match status" value="1"/>
</dbReference>
<dbReference type="RefSeq" id="WP_344723860.1">
    <property type="nucleotide sequence ID" value="NZ_BAAAUS010000023.1"/>
</dbReference>
<keyword evidence="2" id="KW-0378">Hydrolase</keyword>
<accession>A0ABW4F4M9</accession>
<proteinExistence type="predicted"/>
<evidence type="ECO:0000313" key="2">
    <source>
        <dbReference type="EMBL" id="MFD1522508.1"/>
    </source>
</evidence>